<feature type="domain" description="Protein kinase" evidence="13">
    <location>
        <begin position="15"/>
        <end position="272"/>
    </location>
</feature>
<sequence length="774" mass="86373">MAQVSSGRGRVVGDYHVGKQIGSGSFSVVWHARHRVHGTEVAIKEIAMGRLNKKLQDSLMSEIFILKRINHPNIIRLHDIIEVPGKIHLVLEYCKGGDLSMYIQRHGRAPEAVAKHFMQQLAAGLQILRENNLIHRDLKPQNLLLSSKEKNSVLKIADFGFARSLQPRGLAETLCGSPLYMAPEIMQLQKYDAKADLWSVGAILFQLVTGKTPFNGNNQIQLLQNIVKSTELHFPSDSNDLSSECKDLCQKLLRRNPVERLTFEEFFNHQFLSHEQPDDSLRSRRSSRMVEGFPLSECNPVRNMEESSQEDCLPFIFDDDSSGPEGSPSLRRRFSMKSTYGFSLDSRADRPEAPPTTSNNVDSTLRYGTATRKENSTLRLDSHRPSDRSLADPLKSMDRKPVNSQSRVVDSLELIDQDYVLVSGPPIDTSYSSTSGSKPSHFPYKSQSPSKASLVTMSSAPMPITGAANSNICHIGSLESRSSAPGTSQGSVDVVDTLEQPSKHCMTRINSLQKCASAITELVNEKVYHDMPTTGCLLVQAHLKHNISLNEQIQAAGGWFGSLYFDSRTSLGWKPLTSAWRQLEAFSIQLVILAIWKQALHICHTQAASAMEGSPNQETTRFRRSNSKKCSSPEAMECLDEQGPRDLSSQIEREFLREVEHAEELAKVVEPGIIEMPDAMETIFQSALAFGRNGGVDELMGNMESATALYSKAVRLLVFLLVEAPSLILNPPFSLTNSDRYRLRSYIDLLNNRQDYSRSRRLAILRSGDQQCPP</sequence>
<feature type="compositionally biased region" description="Low complexity" evidence="12">
    <location>
        <begin position="430"/>
        <end position="440"/>
    </location>
</feature>
<keyword evidence="6" id="KW-0418">Kinase</keyword>
<name>A0A978UI82_ZIZJJ</name>
<dbReference type="GO" id="GO:0005776">
    <property type="term" value="C:autophagosome"/>
    <property type="evidence" value="ECO:0007669"/>
    <property type="project" value="UniProtKB-SubCell"/>
</dbReference>
<feature type="region of interest" description="Disordered" evidence="12">
    <location>
        <begin position="314"/>
        <end position="333"/>
    </location>
</feature>
<dbReference type="InterPro" id="IPR000719">
    <property type="entry name" value="Prot_kinase_dom"/>
</dbReference>
<keyword evidence="8" id="KW-0653">Protein transport</keyword>
<keyword evidence="9" id="KW-0072">Autophagy</keyword>
<comment type="caution">
    <text evidence="14">The sequence shown here is derived from an EMBL/GenBank/DDBJ whole genome shotgun (WGS) entry which is preliminary data.</text>
</comment>
<dbReference type="Gene3D" id="1.10.510.10">
    <property type="entry name" value="Transferase(Phosphotransferase) domain 1"/>
    <property type="match status" value="1"/>
</dbReference>
<evidence type="ECO:0000256" key="10">
    <source>
        <dbReference type="ARBA" id="ARBA00023329"/>
    </source>
</evidence>
<keyword evidence="5 11" id="KW-0547">Nucleotide-binding</keyword>
<protein>
    <recommendedName>
        <fullName evidence="13">Protein kinase domain-containing protein</fullName>
    </recommendedName>
</protein>
<evidence type="ECO:0000256" key="11">
    <source>
        <dbReference type="PROSITE-ProRule" id="PRU10141"/>
    </source>
</evidence>
<keyword evidence="4" id="KW-0808">Transferase</keyword>
<dbReference type="InterPro" id="IPR045269">
    <property type="entry name" value="Atg1-like"/>
</dbReference>
<evidence type="ECO:0000313" key="14">
    <source>
        <dbReference type="EMBL" id="KAH7514513.1"/>
    </source>
</evidence>
<proteinExistence type="predicted"/>
<dbReference type="GO" id="GO:0010506">
    <property type="term" value="P:regulation of autophagy"/>
    <property type="evidence" value="ECO:0007669"/>
    <property type="project" value="InterPro"/>
</dbReference>
<dbReference type="Proteomes" id="UP000813462">
    <property type="component" value="Unassembled WGS sequence"/>
</dbReference>
<dbReference type="GO" id="GO:0031410">
    <property type="term" value="C:cytoplasmic vesicle"/>
    <property type="evidence" value="ECO:0007669"/>
    <property type="project" value="UniProtKB-KW"/>
</dbReference>
<evidence type="ECO:0000256" key="3">
    <source>
        <dbReference type="ARBA" id="ARBA00022527"/>
    </source>
</evidence>
<evidence type="ECO:0000256" key="5">
    <source>
        <dbReference type="ARBA" id="ARBA00022741"/>
    </source>
</evidence>
<evidence type="ECO:0000256" key="1">
    <source>
        <dbReference type="ARBA" id="ARBA00004419"/>
    </source>
</evidence>
<dbReference type="EMBL" id="JAEACU010000011">
    <property type="protein sequence ID" value="KAH7514513.1"/>
    <property type="molecule type" value="Genomic_DNA"/>
</dbReference>
<keyword evidence="3" id="KW-0723">Serine/threonine-protein kinase</keyword>
<reference evidence="14" key="1">
    <citation type="journal article" date="2021" name="Front. Plant Sci.">
        <title>Chromosome-Scale Genome Assembly for Chinese Sour Jujube and Insights Into Its Genome Evolution and Domestication Signature.</title>
        <authorList>
            <person name="Shen L.-Y."/>
            <person name="Luo H."/>
            <person name="Wang X.-L."/>
            <person name="Wang X.-M."/>
            <person name="Qiu X.-J."/>
            <person name="Liu H."/>
            <person name="Zhou S.-S."/>
            <person name="Jia K.-H."/>
            <person name="Nie S."/>
            <person name="Bao Y.-T."/>
            <person name="Zhang R.-G."/>
            <person name="Yun Q.-Z."/>
            <person name="Chai Y.-H."/>
            <person name="Lu J.-Y."/>
            <person name="Li Y."/>
            <person name="Zhao S.-W."/>
            <person name="Mao J.-F."/>
            <person name="Jia S.-G."/>
            <person name="Mao Y.-M."/>
        </authorList>
    </citation>
    <scope>NUCLEOTIDE SEQUENCE</scope>
    <source>
        <strain evidence="14">AT0</strain>
        <tissue evidence="14">Leaf</tissue>
    </source>
</reference>
<dbReference type="GO" id="GO:0004674">
    <property type="term" value="F:protein serine/threonine kinase activity"/>
    <property type="evidence" value="ECO:0007669"/>
    <property type="project" value="UniProtKB-KW"/>
</dbReference>
<dbReference type="Pfam" id="PF24497">
    <property type="entry name" value="MIT_ATG1"/>
    <property type="match status" value="2"/>
</dbReference>
<gene>
    <name evidence="14" type="ORF">FEM48_Zijuj11G0097300</name>
</gene>
<feature type="region of interest" description="Disordered" evidence="12">
    <location>
        <begin position="430"/>
        <end position="449"/>
    </location>
</feature>
<dbReference type="SUPFAM" id="SSF56112">
    <property type="entry name" value="Protein kinase-like (PK-like)"/>
    <property type="match status" value="1"/>
</dbReference>
<dbReference type="PROSITE" id="PS00108">
    <property type="entry name" value="PROTEIN_KINASE_ST"/>
    <property type="match status" value="1"/>
</dbReference>
<keyword evidence="7 11" id="KW-0067">ATP-binding</keyword>
<evidence type="ECO:0000256" key="9">
    <source>
        <dbReference type="ARBA" id="ARBA00023006"/>
    </source>
</evidence>
<evidence type="ECO:0000256" key="2">
    <source>
        <dbReference type="ARBA" id="ARBA00022448"/>
    </source>
</evidence>
<keyword evidence="2" id="KW-0813">Transport</keyword>
<evidence type="ECO:0000256" key="8">
    <source>
        <dbReference type="ARBA" id="ARBA00022927"/>
    </source>
</evidence>
<comment type="subcellular location">
    <subcellularLocation>
        <location evidence="1">Cytoplasmic vesicle</location>
        <location evidence="1">Autophagosome</location>
    </subcellularLocation>
</comment>
<dbReference type="Pfam" id="PF00069">
    <property type="entry name" value="Pkinase"/>
    <property type="match status" value="1"/>
</dbReference>
<dbReference type="InterPro" id="IPR056281">
    <property type="entry name" value="MIT_ATG1a/b/c"/>
</dbReference>
<dbReference type="GO" id="GO:0015031">
    <property type="term" value="P:protein transport"/>
    <property type="evidence" value="ECO:0007669"/>
    <property type="project" value="UniProtKB-KW"/>
</dbReference>
<evidence type="ECO:0000256" key="6">
    <source>
        <dbReference type="ARBA" id="ARBA00022777"/>
    </source>
</evidence>
<organism evidence="14 15">
    <name type="scientific">Ziziphus jujuba var. spinosa</name>
    <dbReference type="NCBI Taxonomy" id="714518"/>
    <lineage>
        <taxon>Eukaryota</taxon>
        <taxon>Viridiplantae</taxon>
        <taxon>Streptophyta</taxon>
        <taxon>Embryophyta</taxon>
        <taxon>Tracheophyta</taxon>
        <taxon>Spermatophyta</taxon>
        <taxon>Magnoliopsida</taxon>
        <taxon>eudicotyledons</taxon>
        <taxon>Gunneridae</taxon>
        <taxon>Pentapetalae</taxon>
        <taxon>rosids</taxon>
        <taxon>fabids</taxon>
        <taxon>Rosales</taxon>
        <taxon>Rhamnaceae</taxon>
        <taxon>Paliureae</taxon>
        <taxon>Ziziphus</taxon>
    </lineage>
</organism>
<evidence type="ECO:0000256" key="7">
    <source>
        <dbReference type="ARBA" id="ARBA00022840"/>
    </source>
</evidence>
<dbReference type="PROSITE" id="PS00107">
    <property type="entry name" value="PROTEIN_KINASE_ATP"/>
    <property type="match status" value="1"/>
</dbReference>
<dbReference type="PROSITE" id="PS50011">
    <property type="entry name" value="PROTEIN_KINASE_DOM"/>
    <property type="match status" value="1"/>
</dbReference>
<dbReference type="FunFam" id="1.10.510.10:FF:000548">
    <property type="entry name" value="Serine/threonine-protein kinase ATG1"/>
    <property type="match status" value="1"/>
</dbReference>
<dbReference type="AlphaFoldDB" id="A0A978UI82"/>
<evidence type="ECO:0000313" key="15">
    <source>
        <dbReference type="Proteomes" id="UP000813462"/>
    </source>
</evidence>
<dbReference type="GO" id="GO:0005524">
    <property type="term" value="F:ATP binding"/>
    <property type="evidence" value="ECO:0007669"/>
    <property type="project" value="UniProtKB-UniRule"/>
</dbReference>
<feature type="compositionally biased region" description="Basic and acidic residues" evidence="12">
    <location>
        <begin position="371"/>
        <end position="401"/>
    </location>
</feature>
<evidence type="ECO:0000256" key="12">
    <source>
        <dbReference type="SAM" id="MobiDB-lite"/>
    </source>
</evidence>
<dbReference type="GO" id="GO:0006914">
    <property type="term" value="P:autophagy"/>
    <property type="evidence" value="ECO:0007669"/>
    <property type="project" value="UniProtKB-KW"/>
</dbReference>
<dbReference type="InterPro" id="IPR008271">
    <property type="entry name" value="Ser/Thr_kinase_AS"/>
</dbReference>
<evidence type="ECO:0000259" key="13">
    <source>
        <dbReference type="PROSITE" id="PS50011"/>
    </source>
</evidence>
<dbReference type="PANTHER" id="PTHR24348">
    <property type="entry name" value="SERINE/THREONINE-PROTEIN KINASE UNC-51-RELATED"/>
    <property type="match status" value="1"/>
</dbReference>
<feature type="region of interest" description="Disordered" evidence="12">
    <location>
        <begin position="343"/>
        <end position="406"/>
    </location>
</feature>
<accession>A0A978UI82</accession>
<feature type="binding site" evidence="11">
    <location>
        <position position="44"/>
    </location>
    <ligand>
        <name>ATP</name>
        <dbReference type="ChEBI" id="CHEBI:30616"/>
    </ligand>
</feature>
<keyword evidence="10" id="KW-0968">Cytoplasmic vesicle</keyword>
<dbReference type="FunFam" id="3.30.200.20:FF:000003">
    <property type="entry name" value="Non-specific serine/threonine protein kinase"/>
    <property type="match status" value="1"/>
</dbReference>
<dbReference type="InterPro" id="IPR011009">
    <property type="entry name" value="Kinase-like_dom_sf"/>
</dbReference>
<dbReference type="InterPro" id="IPR017441">
    <property type="entry name" value="Protein_kinase_ATP_BS"/>
</dbReference>
<dbReference type="SMART" id="SM00220">
    <property type="entry name" value="S_TKc"/>
    <property type="match status" value="1"/>
</dbReference>
<evidence type="ECO:0000256" key="4">
    <source>
        <dbReference type="ARBA" id="ARBA00022679"/>
    </source>
</evidence>
<dbReference type="CDD" id="cd14009">
    <property type="entry name" value="STKc_ATG1_ULK_like"/>
    <property type="match status" value="1"/>
</dbReference>
<dbReference type="PANTHER" id="PTHR24348:SF68">
    <property type="entry name" value="SERINE_THREONINE-PROTEIN KINASE ATG1C"/>
    <property type="match status" value="1"/>
</dbReference>